<evidence type="ECO:0000313" key="4">
    <source>
        <dbReference type="Proteomes" id="UP000243579"/>
    </source>
</evidence>
<reference evidence="3 4" key="1">
    <citation type="journal article" date="2014" name="Genome Biol. Evol.">
        <title>The secreted proteins of Achlya hypogyna and Thraustotheca clavata identify the ancestral oomycete secretome and reveal gene acquisitions by horizontal gene transfer.</title>
        <authorList>
            <person name="Misner I."/>
            <person name="Blouin N."/>
            <person name="Leonard G."/>
            <person name="Richards T.A."/>
            <person name="Lane C.E."/>
        </authorList>
    </citation>
    <scope>NUCLEOTIDE SEQUENCE [LARGE SCALE GENOMIC DNA]</scope>
    <source>
        <strain evidence="3 4">ATCC 48635</strain>
    </source>
</reference>
<evidence type="ECO:0000256" key="1">
    <source>
        <dbReference type="ARBA" id="ARBA00022737"/>
    </source>
</evidence>
<protein>
    <submittedName>
        <fullName evidence="3">Uncharacterized protein</fullName>
    </submittedName>
</protein>
<dbReference type="AlphaFoldDB" id="A0A1V9YPK6"/>
<organism evidence="3 4">
    <name type="scientific">Achlya hypogyna</name>
    <name type="common">Oomycete</name>
    <name type="synonym">Protoachlya hypogyna</name>
    <dbReference type="NCBI Taxonomy" id="1202772"/>
    <lineage>
        <taxon>Eukaryota</taxon>
        <taxon>Sar</taxon>
        <taxon>Stramenopiles</taxon>
        <taxon>Oomycota</taxon>
        <taxon>Saprolegniomycetes</taxon>
        <taxon>Saprolegniales</taxon>
        <taxon>Achlyaceae</taxon>
        <taxon>Achlya</taxon>
    </lineage>
</organism>
<dbReference type="InterPro" id="IPR011990">
    <property type="entry name" value="TPR-like_helical_dom_sf"/>
</dbReference>
<dbReference type="GO" id="GO:0042802">
    <property type="term" value="F:identical protein binding"/>
    <property type="evidence" value="ECO:0007669"/>
    <property type="project" value="InterPro"/>
</dbReference>
<evidence type="ECO:0000256" key="2">
    <source>
        <dbReference type="ARBA" id="ARBA00022803"/>
    </source>
</evidence>
<dbReference type="OrthoDB" id="626167at2759"/>
<keyword evidence="1" id="KW-0677">Repeat</keyword>
<evidence type="ECO:0000313" key="3">
    <source>
        <dbReference type="EMBL" id="OQR87665.1"/>
    </source>
</evidence>
<name>A0A1V9YPK6_ACHHY</name>
<keyword evidence="2" id="KW-0802">TPR repeat</keyword>
<dbReference type="Pfam" id="PF13181">
    <property type="entry name" value="TPR_8"/>
    <property type="match status" value="1"/>
</dbReference>
<sequence length="687" mass="77774">MPQPHRPLGVKLAYFAHLIERLGGRDQLQNLTTADVCFQHVKPLTAATQLSLVDHLVTDETTAQYVAEANWYISHAWSYLFLETVDSLETFFAQRGLSHEAVVWLCVFNNNQHFSNVRPFSFWSSTFQTELAAIGNVLMVMHPWNDPVVLRRSWCVFEVYVAIKVGACFEMTLATAQKDLFLKDIVNLNTFMKMLGTIKSEESETTIASDRDGIFDLIRSEVSFEKLDQMVFQTISAWVHATVRAHIAAKTSEPLVQAAYWIALGRLYNSKHDCVPASACFDQARVLFQAHRGPHHEDTLAARSYGLDARMIPGLSRSELDALEADFYALLADERTHLGPAHELTETTHMNLAYTYFASGNFKRAVATFEEIYEEIMKNGSTDKNIMTLLNNIGTLYSMIHEYDKALPWQLRCLQMRQERLGPKDPRTMQSVNNLGMLYKGMGNLVEAEVRLVYAAEYYKRVLGLQNDATWNCLLNLTNVYLQLGRLRDAEALMELIWPHIQRDAPKRHLIIGSTLLAKGVLHWSRKDMTTAASYFEQSLSWRLEHLGSANAQTKMAADMNYLFAMDPDVRAEPSPTLSALYDGAATPWLALRCTGCAALVPGDVYYCLDCPRNAFIFCDACVAAARPESFCAHASTLHRIHPHREFWKPLTLNDDSAATLYAAYVHKIRADALRLSVEPRGWHPMI</sequence>
<dbReference type="InterPro" id="IPR011717">
    <property type="entry name" value="TPR-4"/>
</dbReference>
<dbReference type="SUPFAM" id="SSF48452">
    <property type="entry name" value="TPR-like"/>
    <property type="match status" value="1"/>
</dbReference>
<dbReference type="Pfam" id="PF13424">
    <property type="entry name" value="TPR_12"/>
    <property type="match status" value="1"/>
</dbReference>
<dbReference type="Gene3D" id="1.25.40.10">
    <property type="entry name" value="Tetratricopeptide repeat domain"/>
    <property type="match status" value="2"/>
</dbReference>
<keyword evidence="4" id="KW-1185">Reference proteome</keyword>
<dbReference type="Pfam" id="PF07721">
    <property type="entry name" value="TPR_4"/>
    <property type="match status" value="1"/>
</dbReference>
<dbReference type="PANTHER" id="PTHR45641:SF19">
    <property type="entry name" value="NEPHROCYSTIN-3"/>
    <property type="match status" value="1"/>
</dbReference>
<comment type="caution">
    <text evidence="3">The sequence shown here is derived from an EMBL/GenBank/DDBJ whole genome shotgun (WGS) entry which is preliminary data.</text>
</comment>
<dbReference type="PANTHER" id="PTHR45641">
    <property type="entry name" value="TETRATRICOPEPTIDE REPEAT PROTEIN (AFU_ORTHOLOGUE AFUA_6G03870)"/>
    <property type="match status" value="1"/>
</dbReference>
<dbReference type="Proteomes" id="UP000243579">
    <property type="component" value="Unassembled WGS sequence"/>
</dbReference>
<dbReference type="InterPro" id="IPR019734">
    <property type="entry name" value="TPR_rpt"/>
</dbReference>
<proteinExistence type="predicted"/>
<gene>
    <name evidence="3" type="ORF">ACHHYP_08162</name>
</gene>
<dbReference type="STRING" id="1202772.A0A1V9YPK6"/>
<dbReference type="EMBL" id="JNBR01001427">
    <property type="protein sequence ID" value="OQR87665.1"/>
    <property type="molecule type" value="Genomic_DNA"/>
</dbReference>
<dbReference type="SMART" id="SM00028">
    <property type="entry name" value="TPR"/>
    <property type="match status" value="5"/>
</dbReference>
<accession>A0A1V9YPK6</accession>